<organism evidence="1 2">
    <name type="scientific">Gloeobacter morelensis MG652769</name>
    <dbReference type="NCBI Taxonomy" id="2781736"/>
    <lineage>
        <taxon>Bacteria</taxon>
        <taxon>Bacillati</taxon>
        <taxon>Cyanobacteriota</taxon>
        <taxon>Cyanophyceae</taxon>
        <taxon>Gloeobacterales</taxon>
        <taxon>Gloeobacteraceae</taxon>
        <taxon>Gloeobacter</taxon>
        <taxon>Gloeobacter morelensis</taxon>
    </lineage>
</organism>
<accession>A0ABY3PI49</accession>
<name>A0ABY3PI49_9CYAN</name>
<sequence length="81" mass="8870">MTERNCAEVCQNGCIEAANGTPEKCPHYESMLQARASVENTPFDRLMELAEEGAAESRLRGIGATPKFEDLPEDLRRSLGG</sequence>
<dbReference type="RefSeq" id="WP_230840359.1">
    <property type="nucleotide sequence ID" value="NZ_CP063845.1"/>
</dbReference>
<evidence type="ECO:0000313" key="1">
    <source>
        <dbReference type="EMBL" id="UFP93358.1"/>
    </source>
</evidence>
<dbReference type="Proteomes" id="UP001054846">
    <property type="component" value="Chromosome"/>
</dbReference>
<protein>
    <recommendedName>
        <fullName evidence="3">Ferredoxin</fullName>
    </recommendedName>
</protein>
<proteinExistence type="predicted"/>
<reference evidence="1 2" key="1">
    <citation type="journal article" date="2021" name="Genome Biol. Evol.">
        <title>Complete Genome Sequencing of a Novel Gloeobacter Species from a Waterfall Cave in Mexico.</title>
        <authorList>
            <person name="Saw J.H."/>
            <person name="Cardona T."/>
            <person name="Montejano G."/>
        </authorList>
    </citation>
    <scope>NUCLEOTIDE SEQUENCE [LARGE SCALE GENOMIC DNA]</scope>
    <source>
        <strain evidence="1">MG652769</strain>
    </source>
</reference>
<gene>
    <name evidence="1" type="ORF">ISF26_16335</name>
</gene>
<dbReference type="EMBL" id="CP063845">
    <property type="protein sequence ID" value="UFP93358.1"/>
    <property type="molecule type" value="Genomic_DNA"/>
</dbReference>
<evidence type="ECO:0008006" key="3">
    <source>
        <dbReference type="Google" id="ProtNLM"/>
    </source>
</evidence>
<keyword evidence="2" id="KW-1185">Reference proteome</keyword>
<evidence type="ECO:0000313" key="2">
    <source>
        <dbReference type="Proteomes" id="UP001054846"/>
    </source>
</evidence>